<accession>A0ABS1ZLD6</accession>
<feature type="domain" description="Nucleotide modification associated" evidence="1">
    <location>
        <begin position="5"/>
        <end position="202"/>
    </location>
</feature>
<reference evidence="2 3" key="1">
    <citation type="submission" date="2020-01" db="EMBL/GenBank/DDBJ databases">
        <title>Comparative genomics of meat spoilage bacteria.</title>
        <authorList>
            <person name="Hilgarth M."/>
            <person name="Vogel R.F."/>
        </authorList>
    </citation>
    <scope>NUCLEOTIDE SEQUENCE [LARGE SCALE GENOMIC DNA]</scope>
    <source>
        <strain evidence="2 3">TMW2.2077</strain>
    </source>
</reference>
<dbReference type="Proteomes" id="UP000809529">
    <property type="component" value="Unassembled WGS sequence"/>
</dbReference>
<proteinExistence type="predicted"/>
<comment type="caution">
    <text evidence="2">The sequence shown here is derived from an EMBL/GenBank/DDBJ whole genome shotgun (WGS) entry which is preliminary data.</text>
</comment>
<protein>
    <recommendedName>
        <fullName evidence="1">Nucleotide modification associated domain-containing protein</fullName>
    </recommendedName>
</protein>
<evidence type="ECO:0000313" key="2">
    <source>
        <dbReference type="EMBL" id="MBM1197253.1"/>
    </source>
</evidence>
<evidence type="ECO:0000259" key="1">
    <source>
        <dbReference type="Pfam" id="PF18753"/>
    </source>
</evidence>
<dbReference type="RefSeq" id="WP_203303620.1">
    <property type="nucleotide sequence ID" value="NZ_JAAEBW010000013.1"/>
</dbReference>
<dbReference type="InterPro" id="IPR041180">
    <property type="entry name" value="Nmad2"/>
</dbReference>
<sequence length="203" mass="23331">MSPVPKVFSYKLVRDYGFAPNPFHGICTLGTCKPQIRKAARVGDIVVGFGSVGLNLPEKLIFVMRVSQKLSFQEYWEDERFRIKRPDLYSSNSMAYGDNIYHVVNDSWVQEDSHHSFDGGLINQANLVRDLGSDNVLIGEEFVYWGANAVEIPAYLRNFQGEDLYPPARNYRCTFSEAFRVEVDTWFKSLPTRGFRSRPASWR</sequence>
<keyword evidence="3" id="KW-1185">Reference proteome</keyword>
<dbReference type="EMBL" id="JAAEBW010000013">
    <property type="protein sequence ID" value="MBM1197253.1"/>
    <property type="molecule type" value="Genomic_DNA"/>
</dbReference>
<dbReference type="Pfam" id="PF18753">
    <property type="entry name" value="Nmad2"/>
    <property type="match status" value="1"/>
</dbReference>
<gene>
    <name evidence="2" type="ORF">GYN02_19000</name>
</gene>
<evidence type="ECO:0000313" key="3">
    <source>
        <dbReference type="Proteomes" id="UP000809529"/>
    </source>
</evidence>
<organism evidence="2 3">
    <name type="scientific">Pseudomonas weihenstephanensis</name>
    <dbReference type="NCBI Taxonomy" id="1608994"/>
    <lineage>
        <taxon>Bacteria</taxon>
        <taxon>Pseudomonadati</taxon>
        <taxon>Pseudomonadota</taxon>
        <taxon>Gammaproteobacteria</taxon>
        <taxon>Pseudomonadales</taxon>
        <taxon>Pseudomonadaceae</taxon>
        <taxon>Pseudomonas</taxon>
    </lineage>
</organism>
<name>A0ABS1ZLD6_9PSED</name>